<dbReference type="AlphaFoldDB" id="A0A0F8W2T4"/>
<proteinExistence type="predicted"/>
<sequence length="150" mass="16171">MALPTVSVLNAAIDTIYSVFSNRKTRPGNRYAVGLLQKMRTIFLNAYRGDVDFTVTDGQDDSLEGFFGAAIADTAEDYEYTPTNDQDANLYVMFRKLEDMAVDADDLTLTDNTEFLAAALLAGGEIGTAVGQECVAGDVFSVATANDTIE</sequence>
<dbReference type="EMBL" id="LAZR01067707">
    <property type="protein sequence ID" value="KKK51042.1"/>
    <property type="molecule type" value="Genomic_DNA"/>
</dbReference>
<feature type="non-terminal residue" evidence="1">
    <location>
        <position position="150"/>
    </location>
</feature>
<protein>
    <submittedName>
        <fullName evidence="1">Uncharacterized protein</fullName>
    </submittedName>
</protein>
<evidence type="ECO:0000313" key="1">
    <source>
        <dbReference type="EMBL" id="KKK51042.1"/>
    </source>
</evidence>
<accession>A0A0F8W2T4</accession>
<gene>
    <name evidence="1" type="ORF">LCGC14_3118920</name>
</gene>
<reference evidence="1" key="1">
    <citation type="journal article" date="2015" name="Nature">
        <title>Complex archaea that bridge the gap between prokaryotes and eukaryotes.</title>
        <authorList>
            <person name="Spang A."/>
            <person name="Saw J.H."/>
            <person name="Jorgensen S.L."/>
            <person name="Zaremba-Niedzwiedzka K."/>
            <person name="Martijn J."/>
            <person name="Lind A.E."/>
            <person name="van Eijk R."/>
            <person name="Schleper C."/>
            <person name="Guy L."/>
            <person name="Ettema T.J."/>
        </authorList>
    </citation>
    <scope>NUCLEOTIDE SEQUENCE</scope>
</reference>
<organism evidence="1">
    <name type="scientific">marine sediment metagenome</name>
    <dbReference type="NCBI Taxonomy" id="412755"/>
    <lineage>
        <taxon>unclassified sequences</taxon>
        <taxon>metagenomes</taxon>
        <taxon>ecological metagenomes</taxon>
    </lineage>
</organism>
<name>A0A0F8W2T4_9ZZZZ</name>
<comment type="caution">
    <text evidence="1">The sequence shown here is derived from an EMBL/GenBank/DDBJ whole genome shotgun (WGS) entry which is preliminary data.</text>
</comment>